<dbReference type="Gene3D" id="3.20.20.450">
    <property type="entry name" value="EAL domain"/>
    <property type="match status" value="1"/>
</dbReference>
<accession>A0A423EWH0</accession>
<dbReference type="EMBL" id="MOAZ01000020">
    <property type="protein sequence ID" value="ROM43726.1"/>
    <property type="molecule type" value="Genomic_DNA"/>
</dbReference>
<evidence type="ECO:0000313" key="5">
    <source>
        <dbReference type="EMBL" id="ROM44020.1"/>
    </source>
</evidence>
<dbReference type="InterPro" id="IPR001789">
    <property type="entry name" value="Sig_transdc_resp-reg_receiver"/>
</dbReference>
<protein>
    <recommendedName>
        <fullName evidence="7">Histidine kinase</fullName>
    </recommendedName>
</protein>
<dbReference type="SUPFAM" id="SSF141868">
    <property type="entry name" value="EAL domain-like"/>
    <property type="match status" value="1"/>
</dbReference>
<dbReference type="SMART" id="SM00052">
    <property type="entry name" value="EAL"/>
    <property type="match status" value="1"/>
</dbReference>
<dbReference type="RefSeq" id="WP_123478480.1">
    <property type="nucleotide sequence ID" value="NZ_MOAZ01000020.1"/>
</dbReference>
<dbReference type="Pfam" id="PF00072">
    <property type="entry name" value="Response_reg"/>
    <property type="match status" value="1"/>
</dbReference>
<gene>
    <name evidence="4" type="ORF">BK649_28095</name>
    <name evidence="5" type="ORF">BK649_29670</name>
</gene>
<dbReference type="CDD" id="cd01948">
    <property type="entry name" value="EAL"/>
    <property type="match status" value="1"/>
</dbReference>
<dbReference type="SMART" id="SM00448">
    <property type="entry name" value="REC"/>
    <property type="match status" value="1"/>
</dbReference>
<feature type="modified residue" description="4-aspartylphosphate" evidence="1">
    <location>
        <position position="56"/>
    </location>
</feature>
<organism evidence="5 6">
    <name type="scientific">Pseudomonas canadensis</name>
    <dbReference type="NCBI Taxonomy" id="915099"/>
    <lineage>
        <taxon>Bacteria</taxon>
        <taxon>Pseudomonadati</taxon>
        <taxon>Pseudomonadota</taxon>
        <taxon>Gammaproteobacteria</taxon>
        <taxon>Pseudomonadales</taxon>
        <taxon>Pseudomonadaceae</taxon>
        <taxon>Pseudomonas</taxon>
    </lineage>
</organism>
<dbReference type="PROSITE" id="PS50883">
    <property type="entry name" value="EAL"/>
    <property type="match status" value="1"/>
</dbReference>
<evidence type="ECO:0008006" key="7">
    <source>
        <dbReference type="Google" id="ProtNLM"/>
    </source>
</evidence>
<evidence type="ECO:0000313" key="6">
    <source>
        <dbReference type="Proteomes" id="UP000283389"/>
    </source>
</evidence>
<dbReference type="Gene3D" id="3.40.50.2300">
    <property type="match status" value="1"/>
</dbReference>
<sequence length="414" mass="45275">MRFLNVLILEDNPFQLMALHQMLNANGVFNVMTAETVEAARQSLASKGPVDIAICDLYLEQGDALELIRELGELRQTQVLILLSNAEPNVLEGVANMARQAGLNVLRCLPKPASAQLIGQLLTVCRQHLRPGPQVVSWERVRQLLGVNEQDELPPTVDACQVAIARYASASFQPIVCQAGVLQGVEVLARWYLPEGEVLLPHEFLPVLEFAGMEEAFTWHVMEEALGLVSQIAWDTGEILPVAVNIPGRMLEHAHFPQRLQRLLQRYAVPAHSLTLELVETTRLNTDSAHVSSLLRLRMIGCKLSIGDFGVGGTSLQRLLELPFTELKIPPAFACGMAGDERKVAVVAGAMSMASRMGMNVVIAGIETTADREAACALGPAWLQGRLIAPPMDAQALKEWLGHEARPTHAPARR</sequence>
<dbReference type="InterPro" id="IPR035919">
    <property type="entry name" value="EAL_sf"/>
</dbReference>
<evidence type="ECO:0000313" key="4">
    <source>
        <dbReference type="EMBL" id="ROM43726.1"/>
    </source>
</evidence>
<dbReference type="GO" id="GO:0000160">
    <property type="term" value="P:phosphorelay signal transduction system"/>
    <property type="evidence" value="ECO:0007669"/>
    <property type="project" value="InterPro"/>
</dbReference>
<comment type="caution">
    <text evidence="5">The sequence shown here is derived from an EMBL/GenBank/DDBJ whole genome shotgun (WGS) entry which is preliminary data.</text>
</comment>
<dbReference type="AlphaFoldDB" id="A0A423EWH0"/>
<dbReference type="SUPFAM" id="SSF52172">
    <property type="entry name" value="CheY-like"/>
    <property type="match status" value="1"/>
</dbReference>
<feature type="domain" description="EAL" evidence="3">
    <location>
        <begin position="146"/>
        <end position="405"/>
    </location>
</feature>
<feature type="domain" description="Response regulatory" evidence="2">
    <location>
        <begin position="5"/>
        <end position="126"/>
    </location>
</feature>
<dbReference type="InterPro" id="IPR001633">
    <property type="entry name" value="EAL_dom"/>
</dbReference>
<dbReference type="EMBL" id="MOAZ01000020">
    <property type="protein sequence ID" value="ROM44020.1"/>
    <property type="molecule type" value="Genomic_DNA"/>
</dbReference>
<name>A0A423EWH0_9PSED</name>
<dbReference type="Proteomes" id="UP000283389">
    <property type="component" value="Unassembled WGS sequence"/>
</dbReference>
<dbReference type="GO" id="GO:0071111">
    <property type="term" value="F:cyclic-guanylate-specific phosphodiesterase activity"/>
    <property type="evidence" value="ECO:0007669"/>
    <property type="project" value="InterPro"/>
</dbReference>
<reference evidence="5 6" key="1">
    <citation type="submission" date="2016-10" db="EMBL/GenBank/DDBJ databases">
        <title>Comparative genome analysis of multiple Pseudomonas spp. focuses on biocontrol and plant growth promoting traits.</title>
        <authorList>
            <person name="Tao X.-Y."/>
            <person name="Taylor C.G."/>
        </authorList>
    </citation>
    <scope>NUCLEOTIDE SEQUENCE [LARGE SCALE GENOMIC DNA]</scope>
    <source>
        <strain evidence="5 6">36C8</strain>
    </source>
</reference>
<dbReference type="PANTHER" id="PTHR33121">
    <property type="entry name" value="CYCLIC DI-GMP PHOSPHODIESTERASE PDEF"/>
    <property type="match status" value="1"/>
</dbReference>
<evidence type="ECO:0000256" key="1">
    <source>
        <dbReference type="PROSITE-ProRule" id="PRU00169"/>
    </source>
</evidence>
<dbReference type="InterPro" id="IPR011006">
    <property type="entry name" value="CheY-like_superfamily"/>
</dbReference>
<evidence type="ECO:0000259" key="2">
    <source>
        <dbReference type="PROSITE" id="PS50110"/>
    </source>
</evidence>
<dbReference type="PANTHER" id="PTHR33121:SF70">
    <property type="entry name" value="SIGNALING PROTEIN YKOW"/>
    <property type="match status" value="1"/>
</dbReference>
<keyword evidence="1" id="KW-0597">Phosphoprotein</keyword>
<evidence type="ECO:0000259" key="3">
    <source>
        <dbReference type="PROSITE" id="PS50883"/>
    </source>
</evidence>
<proteinExistence type="predicted"/>
<dbReference type="Pfam" id="PF00563">
    <property type="entry name" value="EAL"/>
    <property type="match status" value="1"/>
</dbReference>
<dbReference type="InterPro" id="IPR050706">
    <property type="entry name" value="Cyclic-di-GMP_PDE-like"/>
</dbReference>
<dbReference type="PROSITE" id="PS50110">
    <property type="entry name" value="RESPONSE_REGULATORY"/>
    <property type="match status" value="1"/>
</dbReference>